<evidence type="ECO:0000256" key="5">
    <source>
        <dbReference type="ARBA" id="ARBA00022498"/>
    </source>
</evidence>
<dbReference type="InterPro" id="IPR045865">
    <property type="entry name" value="ACT-like_dom_sf"/>
</dbReference>
<comment type="caution">
    <text evidence="12">The sequence shown here is derived from an EMBL/GenBank/DDBJ whole genome shotgun (WGS) entry which is preliminary data.</text>
</comment>
<dbReference type="InterPro" id="IPR046826">
    <property type="entry name" value="PDH_N"/>
</dbReference>
<dbReference type="Proteomes" id="UP001179280">
    <property type="component" value="Unassembled WGS sequence"/>
</dbReference>
<dbReference type="PROSITE" id="PS51176">
    <property type="entry name" value="PDH_ADH"/>
    <property type="match status" value="1"/>
</dbReference>
<dbReference type="SUPFAM" id="SSF48179">
    <property type="entry name" value="6-phosphogluconate dehydrogenase C-terminal domain-like"/>
    <property type="match status" value="1"/>
</dbReference>
<dbReference type="EMBL" id="JAFBCV010000012">
    <property type="protein sequence ID" value="MBM7840168.1"/>
    <property type="molecule type" value="Genomic_DNA"/>
</dbReference>
<keyword evidence="6 12" id="KW-0560">Oxidoreductase</keyword>
<keyword evidence="7" id="KW-0520">NAD</keyword>
<evidence type="ECO:0000256" key="7">
    <source>
        <dbReference type="ARBA" id="ARBA00023027"/>
    </source>
</evidence>
<evidence type="ECO:0000313" key="12">
    <source>
        <dbReference type="EMBL" id="MBM7840168.1"/>
    </source>
</evidence>
<evidence type="ECO:0000259" key="11">
    <source>
        <dbReference type="PROSITE" id="PS51671"/>
    </source>
</evidence>
<dbReference type="GO" id="GO:0008977">
    <property type="term" value="F:prephenate dehydrogenase (NAD+) activity"/>
    <property type="evidence" value="ECO:0007669"/>
    <property type="project" value="UniProtKB-EC"/>
</dbReference>
<proteinExistence type="inferred from homology"/>
<gene>
    <name evidence="12" type="ORF">JOC54_003448</name>
</gene>
<evidence type="ECO:0000259" key="10">
    <source>
        <dbReference type="PROSITE" id="PS51176"/>
    </source>
</evidence>
<dbReference type="PROSITE" id="PS51671">
    <property type="entry name" value="ACT"/>
    <property type="match status" value="1"/>
</dbReference>
<dbReference type="SUPFAM" id="SSF55021">
    <property type="entry name" value="ACT-like"/>
    <property type="match status" value="1"/>
</dbReference>
<dbReference type="Gene3D" id="3.40.50.720">
    <property type="entry name" value="NAD(P)-binding Rossmann-like Domain"/>
    <property type="match status" value="1"/>
</dbReference>
<evidence type="ECO:0000313" key="13">
    <source>
        <dbReference type="Proteomes" id="UP001179280"/>
    </source>
</evidence>
<evidence type="ECO:0000256" key="1">
    <source>
        <dbReference type="ARBA" id="ARBA00005067"/>
    </source>
</evidence>
<keyword evidence="5" id="KW-0827">Tyrosine biosynthesis</keyword>
<dbReference type="Gene3D" id="3.30.70.260">
    <property type="match status" value="1"/>
</dbReference>
<evidence type="ECO:0000256" key="9">
    <source>
        <dbReference type="ARBA" id="ARBA00049260"/>
    </source>
</evidence>
<dbReference type="InterPro" id="IPR002912">
    <property type="entry name" value="ACT_dom"/>
</dbReference>
<evidence type="ECO:0000256" key="4">
    <source>
        <dbReference type="ARBA" id="ARBA00016891"/>
    </source>
</evidence>
<dbReference type="CDD" id="cd04909">
    <property type="entry name" value="ACT_PDH-BS"/>
    <property type="match status" value="1"/>
</dbReference>
<dbReference type="RefSeq" id="WP_204467662.1">
    <property type="nucleotide sequence ID" value="NZ_JAFBCV010000012.1"/>
</dbReference>
<comment type="pathway">
    <text evidence="1">Amino-acid biosynthesis; L-tyrosine biosynthesis; (4-hydroxyphenyl)pyruvate from prephenate (NAD(+) route): step 1/1.</text>
</comment>
<dbReference type="InterPro" id="IPR008927">
    <property type="entry name" value="6-PGluconate_DH-like_C_sf"/>
</dbReference>
<dbReference type="Pfam" id="PF01842">
    <property type="entry name" value="ACT"/>
    <property type="match status" value="1"/>
</dbReference>
<dbReference type="Gene3D" id="1.10.3660.10">
    <property type="entry name" value="6-phosphogluconate dehydrogenase C-terminal like domain"/>
    <property type="match status" value="1"/>
</dbReference>
<keyword evidence="8" id="KW-0028">Amino-acid biosynthesis</keyword>
<comment type="catalytic activity">
    <reaction evidence="9">
        <text>prephenate + NAD(+) = 3-(4-hydroxyphenyl)pyruvate + CO2 + NADH</text>
        <dbReference type="Rhea" id="RHEA:13869"/>
        <dbReference type="ChEBI" id="CHEBI:16526"/>
        <dbReference type="ChEBI" id="CHEBI:29934"/>
        <dbReference type="ChEBI" id="CHEBI:36242"/>
        <dbReference type="ChEBI" id="CHEBI:57540"/>
        <dbReference type="ChEBI" id="CHEBI:57945"/>
        <dbReference type="EC" id="1.3.1.12"/>
    </reaction>
</comment>
<evidence type="ECO:0000256" key="3">
    <source>
        <dbReference type="ARBA" id="ARBA00012068"/>
    </source>
</evidence>
<dbReference type="SUPFAM" id="SSF51735">
    <property type="entry name" value="NAD(P)-binding Rossmann-fold domains"/>
    <property type="match status" value="1"/>
</dbReference>
<organism evidence="12 13">
    <name type="scientific">Shouchella xiaoxiensis</name>
    <dbReference type="NCBI Taxonomy" id="766895"/>
    <lineage>
        <taxon>Bacteria</taxon>
        <taxon>Bacillati</taxon>
        <taxon>Bacillota</taxon>
        <taxon>Bacilli</taxon>
        <taxon>Bacillales</taxon>
        <taxon>Bacillaceae</taxon>
        <taxon>Shouchella</taxon>
    </lineage>
</organism>
<dbReference type="InterPro" id="IPR003099">
    <property type="entry name" value="Prephen_DH"/>
</dbReference>
<dbReference type="InterPro" id="IPR046825">
    <property type="entry name" value="PDH_C"/>
</dbReference>
<dbReference type="InterPro" id="IPR050812">
    <property type="entry name" value="Preph/Arog_dehydrog"/>
</dbReference>
<keyword evidence="13" id="KW-1185">Reference proteome</keyword>
<evidence type="ECO:0000256" key="6">
    <source>
        <dbReference type="ARBA" id="ARBA00023002"/>
    </source>
</evidence>
<dbReference type="Pfam" id="PF02153">
    <property type="entry name" value="PDH_N"/>
    <property type="match status" value="1"/>
</dbReference>
<evidence type="ECO:0000256" key="2">
    <source>
        <dbReference type="ARBA" id="ARBA00007964"/>
    </source>
</evidence>
<dbReference type="Pfam" id="PF20463">
    <property type="entry name" value="PDH_C"/>
    <property type="match status" value="1"/>
</dbReference>
<name>A0ABS2SXA1_9BACI</name>
<evidence type="ECO:0000256" key="8">
    <source>
        <dbReference type="ARBA" id="ARBA00023141"/>
    </source>
</evidence>
<reference evidence="12" key="1">
    <citation type="submission" date="2021-01" db="EMBL/GenBank/DDBJ databases">
        <title>Genomic Encyclopedia of Type Strains, Phase IV (KMG-IV): sequencing the most valuable type-strain genomes for metagenomic binning, comparative biology and taxonomic classification.</title>
        <authorList>
            <person name="Goeker M."/>
        </authorList>
    </citation>
    <scope>NUCLEOTIDE SEQUENCE</scope>
    <source>
        <strain evidence="12">DSM 21943</strain>
    </source>
</reference>
<dbReference type="InterPro" id="IPR036291">
    <property type="entry name" value="NAD(P)-bd_dom_sf"/>
</dbReference>
<feature type="domain" description="Prephenate/arogenate dehydrogenase" evidence="10">
    <location>
        <begin position="2"/>
        <end position="289"/>
    </location>
</feature>
<accession>A0ABS2SXA1</accession>
<dbReference type="NCBIfam" id="NF005107">
    <property type="entry name" value="PRK06545.1-5"/>
    <property type="match status" value="1"/>
</dbReference>
<protein>
    <recommendedName>
        <fullName evidence="4">Prephenate dehydrogenase</fullName>
        <ecNumber evidence="3">1.3.1.12</ecNumber>
    </recommendedName>
</protein>
<keyword evidence="8" id="KW-0057">Aromatic amino acid biosynthesis</keyword>
<dbReference type="EC" id="1.3.1.12" evidence="3"/>
<feature type="domain" description="ACT" evidence="11">
    <location>
        <begin position="294"/>
        <end position="362"/>
    </location>
</feature>
<sequence>MKDIFIIGLGLIGGSISLAIKKEDSFHVKGFDLSAEQLRMAKSLGVIDEKVKSIEEGAVHADLIVLAVPVAQTIELIQQLNQLDLKKDVIITDVGSTKQEIVQAAAQLNESITFIGGHPMAGSHKSGVEAAKAHLFENAFYIFTPTATVDREQLITLKNVLKHTKARFLQMDAKQHDKLVGAVSHFPHIIAASLVHQLEKLQETDPGVTRLAAGGFRDITRIASSSPVMWRDILLHNQEELLHLFDQWQNEMNRARNLVQDGDGEGLLTFFQQARSFREGLPQRNKGAIPAFYDLFVDVPDHPGVISDVTYILAEHEISLTNIRILEAREDIMGVLRLSFRSEMDRDLAKKALKKRLYETYE</sequence>
<comment type="similarity">
    <text evidence="2">Belongs to the prephenate/arogenate dehydrogenase family.</text>
</comment>
<dbReference type="PANTHER" id="PTHR21363">
    <property type="entry name" value="PREPHENATE DEHYDROGENASE"/>
    <property type="match status" value="1"/>
</dbReference>
<dbReference type="PANTHER" id="PTHR21363:SF0">
    <property type="entry name" value="PREPHENATE DEHYDROGENASE [NADP(+)]"/>
    <property type="match status" value="1"/>
</dbReference>